<proteinExistence type="predicted"/>
<gene>
    <name evidence="1" type="ORF">RHMOL_Rhmol04G0094400</name>
</gene>
<keyword evidence="2" id="KW-1185">Reference proteome</keyword>
<name>A0ACC0NYU6_RHOML</name>
<evidence type="ECO:0000313" key="2">
    <source>
        <dbReference type="Proteomes" id="UP001062846"/>
    </source>
</evidence>
<organism evidence="1 2">
    <name type="scientific">Rhododendron molle</name>
    <name type="common">Chinese azalea</name>
    <name type="synonym">Azalea mollis</name>
    <dbReference type="NCBI Taxonomy" id="49168"/>
    <lineage>
        <taxon>Eukaryota</taxon>
        <taxon>Viridiplantae</taxon>
        <taxon>Streptophyta</taxon>
        <taxon>Embryophyta</taxon>
        <taxon>Tracheophyta</taxon>
        <taxon>Spermatophyta</taxon>
        <taxon>Magnoliopsida</taxon>
        <taxon>eudicotyledons</taxon>
        <taxon>Gunneridae</taxon>
        <taxon>Pentapetalae</taxon>
        <taxon>asterids</taxon>
        <taxon>Ericales</taxon>
        <taxon>Ericaceae</taxon>
        <taxon>Ericoideae</taxon>
        <taxon>Rhodoreae</taxon>
        <taxon>Rhododendron</taxon>
    </lineage>
</organism>
<dbReference type="EMBL" id="CM046391">
    <property type="protein sequence ID" value="KAI8558446.1"/>
    <property type="molecule type" value="Genomic_DNA"/>
</dbReference>
<evidence type="ECO:0000313" key="1">
    <source>
        <dbReference type="EMBL" id="KAI8558446.1"/>
    </source>
</evidence>
<dbReference type="Proteomes" id="UP001062846">
    <property type="component" value="Chromosome 4"/>
</dbReference>
<comment type="caution">
    <text evidence="1">The sequence shown here is derived from an EMBL/GenBank/DDBJ whole genome shotgun (WGS) entry which is preliminary data.</text>
</comment>
<sequence length="473" mass="55306">MDDVVREIPFGEKLFIGGDFNGHVGGHKQGYEKVHGGFGFGDLNEGGRRILDFAVAFDLIVGNTLYRKREEHLITFKSGANRSQIDYFLARGVDRLTCKDCKVIPGESLVTQHRLLVLDICFKGNIRRRKETSCPRTKWWGLRGDKLKVFKERTSQEVRWEVEGDSDSMWNTIADGIRRISKEVLGESKGKGPISKETWWWCDEVQTMVKAKKEFFKKWQNDRKEENFQGYKQASKEAKKAVREAKLKAYENFYNRLDSKDGEQIIYKLAKSRERRTRDVSQVKCIKDSDSVVLVKDEAIRDRWKSYFEKLLNEKHEGGFDGEEVDALGENIEYEFYRRIQKFEVVKVLKKMKPSKALGPDGIPIEVWKSLGDLGVTWLTKLFNKIIMTRKMPDEWRRSTLVPIYKNKGIFKSCNNYRGIKLMSHTMKLWERVIEHRLRMVTTVTVWVHAWEINHGSYLPIKENGRKVLSKEE</sequence>
<reference evidence="1" key="1">
    <citation type="submission" date="2022-02" db="EMBL/GenBank/DDBJ databases">
        <title>Plant Genome Project.</title>
        <authorList>
            <person name="Zhang R.-G."/>
        </authorList>
    </citation>
    <scope>NUCLEOTIDE SEQUENCE</scope>
    <source>
        <strain evidence="1">AT1</strain>
    </source>
</reference>
<accession>A0ACC0NYU6</accession>
<protein>
    <submittedName>
        <fullName evidence="1">Uncharacterized protein</fullName>
    </submittedName>
</protein>